<evidence type="ECO:0000313" key="2">
    <source>
        <dbReference type="Proteomes" id="UP000256269"/>
    </source>
</evidence>
<name>A0A3E0IB89_9PSEU</name>
<comment type="caution">
    <text evidence="1">The sequence shown here is derived from an EMBL/GenBank/DDBJ whole genome shotgun (WGS) entry which is preliminary data.</text>
</comment>
<accession>A0A3E0IB89</accession>
<evidence type="ECO:0000313" key="1">
    <source>
        <dbReference type="EMBL" id="REH55861.1"/>
    </source>
</evidence>
<organism evidence="1 2">
    <name type="scientific">Kutzneria buriramensis</name>
    <dbReference type="NCBI Taxonomy" id="1045776"/>
    <lineage>
        <taxon>Bacteria</taxon>
        <taxon>Bacillati</taxon>
        <taxon>Actinomycetota</taxon>
        <taxon>Actinomycetes</taxon>
        <taxon>Pseudonocardiales</taxon>
        <taxon>Pseudonocardiaceae</taxon>
        <taxon>Kutzneria</taxon>
    </lineage>
</organism>
<proteinExistence type="predicted"/>
<sequence length="296" mass="32421">MSEYRFNSDGRPDLDTVCLYARSVVSKIRGAQHYSSAASAIATAELDAAAAAFAQARAHARACTEAYEDTVRSLELIEVRARELAQVETRTRAKAQAHEIHVRELYRARAEGEVRARELAEARAEADARAKACAYAEDRAREVAIARSIEHSLIDAHNMSIALSQALAVVPVNPTYLARADLLTHELAKPDVGSLARAYDIAVNLFESLNALRATEVVAVPAPPVARSAVRLIETAVRVLPTADRSRYSEEFRAELAELAGRRKQVIYALRLVSHAYSLRRSLTDPAHRRRAASGG</sequence>
<protein>
    <submittedName>
        <fullName evidence="1">Uncharacterized protein</fullName>
    </submittedName>
</protein>
<dbReference type="Proteomes" id="UP000256269">
    <property type="component" value="Unassembled WGS sequence"/>
</dbReference>
<keyword evidence="2" id="KW-1185">Reference proteome</keyword>
<dbReference type="RefSeq" id="WP_147328385.1">
    <property type="nucleotide sequence ID" value="NZ_CP144375.1"/>
</dbReference>
<reference evidence="1 2" key="1">
    <citation type="submission" date="2018-08" db="EMBL/GenBank/DDBJ databases">
        <title>Genomic Encyclopedia of Archaeal and Bacterial Type Strains, Phase II (KMG-II): from individual species to whole genera.</title>
        <authorList>
            <person name="Goeker M."/>
        </authorList>
    </citation>
    <scope>NUCLEOTIDE SEQUENCE [LARGE SCALE GENOMIC DNA]</scope>
    <source>
        <strain evidence="1 2">DSM 45791</strain>
    </source>
</reference>
<dbReference type="AlphaFoldDB" id="A0A3E0IB89"/>
<dbReference type="EMBL" id="QUNO01000001">
    <property type="protein sequence ID" value="REH55861.1"/>
    <property type="molecule type" value="Genomic_DNA"/>
</dbReference>
<gene>
    <name evidence="1" type="ORF">BCF44_101887</name>
</gene>